<dbReference type="EMBL" id="JBHEZX010000007">
    <property type="protein sequence ID" value="MFC1411408.1"/>
    <property type="molecule type" value="Genomic_DNA"/>
</dbReference>
<dbReference type="InterPro" id="IPR052016">
    <property type="entry name" value="Bact_Sigma-Reg"/>
</dbReference>
<keyword evidence="1" id="KW-0378">Hydrolase</keyword>
<dbReference type="Gene3D" id="3.30.565.10">
    <property type="entry name" value="Histidine kinase-like ATPase, C-terminal domain"/>
    <property type="match status" value="1"/>
</dbReference>
<dbReference type="Proteomes" id="UP001592530">
    <property type="component" value="Unassembled WGS sequence"/>
</dbReference>
<dbReference type="EMBL" id="JBHEZY010000005">
    <property type="protein sequence ID" value="MFC1432012.1"/>
    <property type="molecule type" value="Genomic_DNA"/>
</dbReference>
<dbReference type="Proteomes" id="UP001592582">
    <property type="component" value="Unassembled WGS sequence"/>
</dbReference>
<dbReference type="InterPro" id="IPR001932">
    <property type="entry name" value="PPM-type_phosphatase-like_dom"/>
</dbReference>
<dbReference type="SUPFAM" id="SSF55874">
    <property type="entry name" value="ATPase domain of HSP90 chaperone/DNA topoisomerase II/histidine kinase"/>
    <property type="match status" value="1"/>
</dbReference>
<dbReference type="PANTHER" id="PTHR43156:SF2">
    <property type="entry name" value="STAGE II SPORULATION PROTEIN E"/>
    <property type="match status" value="1"/>
</dbReference>
<accession>A0ABV6VCG7</accession>
<feature type="region of interest" description="Disordered" evidence="2">
    <location>
        <begin position="1"/>
        <end position="30"/>
    </location>
</feature>
<evidence type="ECO:0000313" key="5">
    <source>
        <dbReference type="EMBL" id="MFC1432012.1"/>
    </source>
</evidence>
<dbReference type="PANTHER" id="PTHR43156">
    <property type="entry name" value="STAGE II SPORULATION PROTEIN E-RELATED"/>
    <property type="match status" value="1"/>
</dbReference>
<evidence type="ECO:0000256" key="1">
    <source>
        <dbReference type="ARBA" id="ARBA00022801"/>
    </source>
</evidence>
<evidence type="ECO:0000313" key="4">
    <source>
        <dbReference type="EMBL" id="MFC1411408.1"/>
    </source>
</evidence>
<feature type="compositionally biased region" description="Basic and acidic residues" evidence="2">
    <location>
        <begin position="15"/>
        <end position="30"/>
    </location>
</feature>
<dbReference type="Gene3D" id="3.60.40.10">
    <property type="entry name" value="PPM-type phosphatase domain"/>
    <property type="match status" value="1"/>
</dbReference>
<evidence type="ECO:0000256" key="2">
    <source>
        <dbReference type="SAM" id="MobiDB-lite"/>
    </source>
</evidence>
<feature type="domain" description="PPM-type phosphatase" evidence="3">
    <location>
        <begin position="52"/>
        <end position="264"/>
    </location>
</feature>
<reference evidence="6 7" key="1">
    <citation type="submission" date="2024-09" db="EMBL/GenBank/DDBJ databases">
        <authorList>
            <person name="Lee S.D."/>
        </authorList>
    </citation>
    <scope>NUCLEOTIDE SEQUENCE [LARGE SCALE GENOMIC DNA]</scope>
    <source>
        <strain evidence="4 7">N1-1</strain>
        <strain evidence="5 6">N1-3</strain>
    </source>
</reference>
<proteinExistence type="predicted"/>
<evidence type="ECO:0000259" key="3">
    <source>
        <dbReference type="SMART" id="SM00331"/>
    </source>
</evidence>
<keyword evidence="7" id="KW-1185">Reference proteome</keyword>
<dbReference type="InterPro" id="IPR036457">
    <property type="entry name" value="PPM-type-like_dom_sf"/>
</dbReference>
<dbReference type="SMART" id="SM00331">
    <property type="entry name" value="PP2C_SIG"/>
    <property type="match status" value="1"/>
</dbReference>
<dbReference type="InterPro" id="IPR003594">
    <property type="entry name" value="HATPase_dom"/>
</dbReference>
<evidence type="ECO:0000313" key="6">
    <source>
        <dbReference type="Proteomes" id="UP001592530"/>
    </source>
</evidence>
<protein>
    <submittedName>
        <fullName evidence="4">SpoIIE family protein phosphatase</fullName>
    </submittedName>
</protein>
<dbReference type="Pfam" id="PF13581">
    <property type="entry name" value="HATPase_c_2"/>
    <property type="match status" value="1"/>
</dbReference>
<evidence type="ECO:0000313" key="7">
    <source>
        <dbReference type="Proteomes" id="UP001592582"/>
    </source>
</evidence>
<dbReference type="RefSeq" id="WP_380510936.1">
    <property type="nucleotide sequence ID" value="NZ_JBHEZX010000007.1"/>
</dbReference>
<dbReference type="CDD" id="cd16936">
    <property type="entry name" value="HATPase_RsbW-like"/>
    <property type="match status" value="1"/>
</dbReference>
<name>A0ABV6VCG7_9ACTN</name>
<comment type="caution">
    <text evidence="4">The sequence shown here is derived from an EMBL/GenBank/DDBJ whole genome shotgun (WGS) entry which is preliminary data.</text>
</comment>
<gene>
    <name evidence="5" type="ORF">ACEZDB_15295</name>
    <name evidence="4" type="ORF">ACEZDG_19260</name>
</gene>
<dbReference type="InterPro" id="IPR036890">
    <property type="entry name" value="HATPase_C_sf"/>
</dbReference>
<dbReference type="Pfam" id="PF07228">
    <property type="entry name" value="SpoIIE"/>
    <property type="match status" value="1"/>
</dbReference>
<organism evidence="4 7">
    <name type="scientific">Streptacidiphilus alkalitolerans</name>
    <dbReference type="NCBI Taxonomy" id="3342712"/>
    <lineage>
        <taxon>Bacteria</taxon>
        <taxon>Bacillati</taxon>
        <taxon>Actinomycetota</taxon>
        <taxon>Actinomycetes</taxon>
        <taxon>Kitasatosporales</taxon>
        <taxon>Streptomycetaceae</taxon>
        <taxon>Streptacidiphilus</taxon>
    </lineage>
</organism>
<dbReference type="SUPFAM" id="SSF81606">
    <property type="entry name" value="PP2C-like"/>
    <property type="match status" value="1"/>
</dbReference>
<sequence length="397" mass="42757">MLELFPQPAEPAADELQHARPDENGPDRTGESVLELAVELQRSLLPRLAPRLPGVDIAYRYLPSNDVIQVGGDWFDAMVLPGKRIGLVVGDVMGHGVASAVMMGQLRTAVQTLAMLGLPPHELLRHLDETARRLSDTHLATCLYAVYDPVTGRCTLANAGHLPPVLARPGEPGRLLKIPTGVPIGVGGHAFDSVDFQIADGETMALYTDGLVETPGRDIDEGLEILRAAVPNHPVPLDLACSAVVDALGSTPREDDAALLMARFHGIPARHVASWALEPVPRAAGQARRLLRRTLGGWGLGHLADTAELLVSELISNSVRFASRPIGVRLLYTDTLTCEVHDDSHTLPVPRTAHHLNESGRGLSIISTLAQRWGTNRTDTGKIVWFELDPEPSAADE</sequence>